<feature type="compositionally biased region" description="Low complexity" evidence="1">
    <location>
        <begin position="314"/>
        <end position="326"/>
    </location>
</feature>
<proteinExistence type="predicted"/>
<evidence type="ECO:0000313" key="2">
    <source>
        <dbReference type="EMBL" id="KIO19019.1"/>
    </source>
</evidence>
<protein>
    <submittedName>
        <fullName evidence="2">Uncharacterized protein</fullName>
    </submittedName>
</protein>
<feature type="region of interest" description="Disordered" evidence="1">
    <location>
        <begin position="63"/>
        <end position="118"/>
    </location>
</feature>
<dbReference type="EMBL" id="KN823246">
    <property type="protein sequence ID" value="KIO19019.1"/>
    <property type="molecule type" value="Genomic_DNA"/>
</dbReference>
<gene>
    <name evidence="2" type="ORF">M407DRAFT_153190</name>
</gene>
<dbReference type="STRING" id="1051891.A0A0C3Q6P0"/>
<evidence type="ECO:0000256" key="1">
    <source>
        <dbReference type="SAM" id="MobiDB-lite"/>
    </source>
</evidence>
<dbReference type="Proteomes" id="UP000054248">
    <property type="component" value="Unassembled WGS sequence"/>
</dbReference>
<feature type="compositionally biased region" description="Basic and acidic residues" evidence="1">
    <location>
        <begin position="345"/>
        <end position="355"/>
    </location>
</feature>
<name>A0A0C3Q6P0_9AGAM</name>
<feature type="compositionally biased region" description="Polar residues" evidence="1">
    <location>
        <begin position="274"/>
        <end position="283"/>
    </location>
</feature>
<dbReference type="HOGENOM" id="CLU_765465_0_0_1"/>
<reference evidence="3" key="2">
    <citation type="submission" date="2015-01" db="EMBL/GenBank/DDBJ databases">
        <title>Evolutionary Origins and Diversification of the Mycorrhizal Mutualists.</title>
        <authorList>
            <consortium name="DOE Joint Genome Institute"/>
            <consortium name="Mycorrhizal Genomics Consortium"/>
            <person name="Kohler A."/>
            <person name="Kuo A."/>
            <person name="Nagy L.G."/>
            <person name="Floudas D."/>
            <person name="Copeland A."/>
            <person name="Barry K.W."/>
            <person name="Cichocki N."/>
            <person name="Veneault-Fourrey C."/>
            <person name="LaButti K."/>
            <person name="Lindquist E.A."/>
            <person name="Lipzen A."/>
            <person name="Lundell T."/>
            <person name="Morin E."/>
            <person name="Murat C."/>
            <person name="Riley R."/>
            <person name="Ohm R."/>
            <person name="Sun H."/>
            <person name="Tunlid A."/>
            <person name="Henrissat B."/>
            <person name="Grigoriev I.V."/>
            <person name="Hibbett D.S."/>
            <person name="Martin F."/>
        </authorList>
    </citation>
    <scope>NUCLEOTIDE SEQUENCE [LARGE SCALE GENOMIC DNA]</scope>
    <source>
        <strain evidence="3">MUT 4182</strain>
    </source>
</reference>
<feature type="region of interest" description="Disordered" evidence="1">
    <location>
        <begin position="132"/>
        <end position="362"/>
    </location>
</feature>
<sequence length="362" mass="37860">MPSAVAHVGGGIMGSEVSLSPTTVEYYYHQPLPQPPTSAGVVGGAWVSHADRLASGEHWTLGLEGGRLQSSPESPPPTESQAQAAARGFRPHDLRVSTVEEGSREGSGASGENGGITPSVLANVTTIDLNHDEHIGPAAGPEEERLPPLPSPLTPRPSMSPILRPSIALSRPSISSLREGATTAGVGAHARTRTLSSPVVEARPARSSPTGVEGRPSVSSLAEAGRPSLSRPSTSSLRETYTAPAPRPARSSPIGVEARPPMSPFAETGRPSLTRPSTSSLRETYTAPAPRPAPSSPLGVEARPPMSPFAEAGRSPLSRPSTSSLRETYTAPAPRPPPPGRRRGGLRERRSDLEQAKPQMWK</sequence>
<organism evidence="2 3">
    <name type="scientific">Tulasnella calospora MUT 4182</name>
    <dbReference type="NCBI Taxonomy" id="1051891"/>
    <lineage>
        <taxon>Eukaryota</taxon>
        <taxon>Fungi</taxon>
        <taxon>Dikarya</taxon>
        <taxon>Basidiomycota</taxon>
        <taxon>Agaricomycotina</taxon>
        <taxon>Agaricomycetes</taxon>
        <taxon>Cantharellales</taxon>
        <taxon>Tulasnellaceae</taxon>
        <taxon>Tulasnella</taxon>
    </lineage>
</organism>
<keyword evidence="3" id="KW-1185">Reference proteome</keyword>
<feature type="compositionally biased region" description="Low complexity" evidence="1">
    <location>
        <begin position="226"/>
        <end position="238"/>
    </location>
</feature>
<dbReference type="AlphaFoldDB" id="A0A0C3Q6P0"/>
<reference evidence="2 3" key="1">
    <citation type="submission" date="2014-04" db="EMBL/GenBank/DDBJ databases">
        <authorList>
            <consortium name="DOE Joint Genome Institute"/>
            <person name="Kuo A."/>
            <person name="Girlanda M."/>
            <person name="Perotto S."/>
            <person name="Kohler A."/>
            <person name="Nagy L.G."/>
            <person name="Floudas D."/>
            <person name="Copeland A."/>
            <person name="Barry K.W."/>
            <person name="Cichocki N."/>
            <person name="Veneault-Fourrey C."/>
            <person name="LaButti K."/>
            <person name="Lindquist E.A."/>
            <person name="Lipzen A."/>
            <person name="Lundell T."/>
            <person name="Morin E."/>
            <person name="Murat C."/>
            <person name="Sun H."/>
            <person name="Tunlid A."/>
            <person name="Henrissat B."/>
            <person name="Grigoriev I.V."/>
            <person name="Hibbett D.S."/>
            <person name="Martin F."/>
            <person name="Nordberg H.P."/>
            <person name="Cantor M.N."/>
            <person name="Hua S.X."/>
        </authorList>
    </citation>
    <scope>NUCLEOTIDE SEQUENCE [LARGE SCALE GENOMIC DNA]</scope>
    <source>
        <strain evidence="2 3">MUT 4182</strain>
    </source>
</reference>
<accession>A0A0C3Q6P0</accession>
<evidence type="ECO:0000313" key="3">
    <source>
        <dbReference type="Proteomes" id="UP000054248"/>
    </source>
</evidence>